<dbReference type="PANTHER" id="PTHR46042">
    <property type="entry name" value="DIPHTHINE METHYLTRANSFERASE"/>
    <property type="match status" value="1"/>
</dbReference>
<dbReference type="GO" id="GO:0005737">
    <property type="term" value="C:cytoplasm"/>
    <property type="evidence" value="ECO:0007669"/>
    <property type="project" value="TreeGrafter"/>
</dbReference>
<keyword evidence="1" id="KW-0853">WD repeat</keyword>
<evidence type="ECO:0000313" key="4">
    <source>
        <dbReference type="EMBL" id="KAB5532056.1"/>
    </source>
</evidence>
<accession>A0A5N5KPL4</accession>
<organism evidence="4 5">
    <name type="scientific">Salix brachista</name>
    <dbReference type="NCBI Taxonomy" id="2182728"/>
    <lineage>
        <taxon>Eukaryota</taxon>
        <taxon>Viridiplantae</taxon>
        <taxon>Streptophyta</taxon>
        <taxon>Embryophyta</taxon>
        <taxon>Tracheophyta</taxon>
        <taxon>Spermatophyta</taxon>
        <taxon>Magnoliopsida</taxon>
        <taxon>eudicotyledons</taxon>
        <taxon>Gunneridae</taxon>
        <taxon>Pentapetalae</taxon>
        <taxon>rosids</taxon>
        <taxon>fabids</taxon>
        <taxon>Malpighiales</taxon>
        <taxon>Salicaceae</taxon>
        <taxon>Saliceae</taxon>
        <taxon>Salix</taxon>
    </lineage>
</organism>
<proteinExistence type="predicted"/>
<keyword evidence="5" id="KW-1185">Reference proteome</keyword>
<comment type="pathway">
    <text evidence="3">Protein modification.</text>
</comment>
<evidence type="ECO:0000256" key="1">
    <source>
        <dbReference type="ARBA" id="ARBA00022574"/>
    </source>
</evidence>
<comment type="caution">
    <text evidence="4">The sequence shown here is derived from an EMBL/GenBank/DDBJ whole genome shotgun (WGS) entry which is preliminary data.</text>
</comment>
<name>A0A5N5KPL4_9ROSI</name>
<keyword evidence="2" id="KW-0677">Repeat</keyword>
<evidence type="ECO:0000313" key="5">
    <source>
        <dbReference type="Proteomes" id="UP000326939"/>
    </source>
</evidence>
<evidence type="ECO:0000256" key="3">
    <source>
        <dbReference type="ARBA" id="ARBA00043952"/>
    </source>
</evidence>
<dbReference type="InterPro" id="IPR052415">
    <property type="entry name" value="Diphthine_MTase"/>
</dbReference>
<dbReference type="AlphaFoldDB" id="A0A5N5KPL4"/>
<dbReference type="PANTHER" id="PTHR46042:SF1">
    <property type="entry name" value="DIPHTHINE METHYLTRANSFERASE"/>
    <property type="match status" value="1"/>
</dbReference>
<dbReference type="EMBL" id="VDCV01000012">
    <property type="protein sequence ID" value="KAB5532056.1"/>
    <property type="molecule type" value="Genomic_DNA"/>
</dbReference>
<reference evidence="5" key="1">
    <citation type="journal article" date="2019" name="Gigascience">
        <title>De novo genome assembly of the endangered Acer yangbiense, a plant species with extremely small populations endemic to Yunnan Province, China.</title>
        <authorList>
            <person name="Yang J."/>
            <person name="Wariss H.M."/>
            <person name="Tao L."/>
            <person name="Zhang R."/>
            <person name="Yun Q."/>
            <person name="Hollingsworth P."/>
            <person name="Dao Z."/>
            <person name="Luo G."/>
            <person name="Guo H."/>
            <person name="Ma Y."/>
            <person name="Sun W."/>
        </authorList>
    </citation>
    <scope>NUCLEOTIDE SEQUENCE [LARGE SCALE GENOMIC DNA]</scope>
    <source>
        <strain evidence="5">cv. br00</strain>
    </source>
</reference>
<dbReference type="GO" id="GO:0061685">
    <property type="term" value="F:diphthine methylesterase activity"/>
    <property type="evidence" value="ECO:0007669"/>
    <property type="project" value="TreeGrafter"/>
</dbReference>
<dbReference type="Proteomes" id="UP000326939">
    <property type="component" value="Chromosome 12"/>
</dbReference>
<protein>
    <submittedName>
        <fullName evidence="4">Uncharacterized protein</fullName>
    </submittedName>
</protein>
<sequence>MVACLSSTYNNHPSRLICLVVEVGVNRNSVSTMGGSLWVLRAMESGGRASQPTLPDRHMESYGNVDAEPYHNVLAAEHTSCKRGIGQVELVAFAIRFDADGYLRVHGLECCSNGGDSLSLRGIDGEKISSMCLFLDWNPPATSISVGLSDGFVSAFSFPESQLDVIQEWKAHEFELWAASFHIHQPQLVYTVVRMIANSVGI</sequence>
<gene>
    <name evidence="4" type="ORF">DKX38_018726</name>
</gene>
<dbReference type="GO" id="GO:0017183">
    <property type="term" value="P:protein histidyl modification to diphthamide"/>
    <property type="evidence" value="ECO:0007669"/>
    <property type="project" value="TreeGrafter"/>
</dbReference>
<evidence type="ECO:0000256" key="2">
    <source>
        <dbReference type="ARBA" id="ARBA00022737"/>
    </source>
</evidence>